<evidence type="ECO:0000313" key="2">
    <source>
        <dbReference type="Proteomes" id="UP000230304"/>
    </source>
</evidence>
<sequence>MFNIYSLNQVRDSERMAHPRQKNLAIQGFSVCRIIAKKFAGPSEGAAEERGEGEEFRRARAKIVKSRCRDFL</sequence>
<dbReference type="Proteomes" id="UP000230304">
    <property type="component" value="Unassembled WGS sequence"/>
</dbReference>
<organism evidence="1 2">
    <name type="scientific">Candidatus Nealsonbacteria bacterium CG02_land_8_20_14_3_00_40_11</name>
    <dbReference type="NCBI Taxonomy" id="1974700"/>
    <lineage>
        <taxon>Bacteria</taxon>
        <taxon>Candidatus Nealsoniibacteriota</taxon>
    </lineage>
</organism>
<comment type="caution">
    <text evidence="1">The sequence shown here is derived from an EMBL/GenBank/DDBJ whole genome shotgun (WGS) entry which is preliminary data.</text>
</comment>
<accession>A0A2M7D7A4</accession>
<name>A0A2M7D7A4_9BACT</name>
<proteinExistence type="predicted"/>
<dbReference type="EMBL" id="PEUA01000061">
    <property type="protein sequence ID" value="PIV42020.1"/>
    <property type="molecule type" value="Genomic_DNA"/>
</dbReference>
<protein>
    <submittedName>
        <fullName evidence="1">Uncharacterized protein</fullName>
    </submittedName>
</protein>
<evidence type="ECO:0000313" key="1">
    <source>
        <dbReference type="EMBL" id="PIV42020.1"/>
    </source>
</evidence>
<reference evidence="2" key="1">
    <citation type="submission" date="2017-09" db="EMBL/GenBank/DDBJ databases">
        <title>Depth-based differentiation of microbial function through sediment-hosted aquifers and enrichment of novel symbionts in the deep terrestrial subsurface.</title>
        <authorList>
            <person name="Probst A.J."/>
            <person name="Ladd B."/>
            <person name="Jarett J.K."/>
            <person name="Geller-Mcgrath D.E."/>
            <person name="Sieber C.M.K."/>
            <person name="Emerson J.B."/>
            <person name="Anantharaman K."/>
            <person name="Thomas B.C."/>
            <person name="Malmstrom R."/>
            <person name="Stieglmeier M."/>
            <person name="Klingl A."/>
            <person name="Woyke T."/>
            <person name="Ryan C.M."/>
            <person name="Banfield J.F."/>
        </authorList>
    </citation>
    <scope>NUCLEOTIDE SEQUENCE [LARGE SCALE GENOMIC DNA]</scope>
</reference>
<dbReference type="AlphaFoldDB" id="A0A2M7D7A4"/>
<gene>
    <name evidence="1" type="ORF">COS26_02730</name>
</gene>